<keyword evidence="2" id="KW-0472">Membrane</keyword>
<keyword evidence="2" id="KW-0812">Transmembrane</keyword>
<feature type="region of interest" description="Disordered" evidence="1">
    <location>
        <begin position="1"/>
        <end position="22"/>
    </location>
</feature>
<feature type="transmembrane region" description="Helical" evidence="2">
    <location>
        <begin position="388"/>
        <end position="413"/>
    </location>
</feature>
<evidence type="ECO:0000256" key="2">
    <source>
        <dbReference type="SAM" id="Phobius"/>
    </source>
</evidence>
<evidence type="ECO:0000313" key="4">
    <source>
        <dbReference type="EMBL" id="MDA0181758.1"/>
    </source>
</evidence>
<dbReference type="Pfam" id="PF03703">
    <property type="entry name" value="bPH_2"/>
    <property type="match status" value="3"/>
</dbReference>
<dbReference type="RefSeq" id="WP_270026108.1">
    <property type="nucleotide sequence ID" value="NZ_JAPDDP010000026.1"/>
</dbReference>
<dbReference type="AlphaFoldDB" id="A0A9X3S8Q0"/>
<reference evidence="4" key="1">
    <citation type="submission" date="2022-10" db="EMBL/GenBank/DDBJ databases">
        <title>The WGS of Solirubrobacter phytolaccae KCTC 29190.</title>
        <authorList>
            <person name="Jiang Z."/>
        </authorList>
    </citation>
    <scope>NUCLEOTIDE SEQUENCE</scope>
    <source>
        <strain evidence="4">KCTC 29190</strain>
    </source>
</reference>
<dbReference type="PIRSF" id="PIRSF026631">
    <property type="entry name" value="UCP026631"/>
    <property type="match status" value="1"/>
</dbReference>
<dbReference type="PANTHER" id="PTHR34473:SF2">
    <property type="entry name" value="UPF0699 TRANSMEMBRANE PROTEIN YDBT"/>
    <property type="match status" value="1"/>
</dbReference>
<sequence length="497" mass="53381">MTGSPSWPEPTPTPEPPPATAPVRRLHPAAIAVYSASAAGNLALPLAVVLGMSVLGNGLDLMDLMRTLGYGVVGLVVAVIIGYVRWSTTRYWISAAGISHHTGLVSQKDTNVPFDRIQALDVQQGVLQRWFGVQRVDVQTGAGGKGGEISLPALLPDAVAELRGLKPSAVAEEADGVSRALTRRELVEAAFTAGQLGIVLPVLAVIGQAAGQVAEEEGSRNAVQLIPDTAGGWVLIGVALLVLAWVLSTLGAFIAFAGFTVTRGEDRLRIRRGLLQRSEATVPLHRVRAVRVVEGVFRRPFGLCALSIEVTGYAEEASAARTLFPLVRVGEVQEFLDEFLPEMAAVGHGERPEGAVPARDRRTRSAGAVVALDRPPARAARRYIAPPVLGALVLVVAGWFFVGPWALLALLFAPYGWARWRAAGWRFEDGRLAVRTLRIARTTVLAPARYRESHTWAQNVFQRRAHLADLEVAFGKRTTARIRHLDAATAQAAWQAL</sequence>
<dbReference type="PANTHER" id="PTHR34473">
    <property type="entry name" value="UPF0699 TRANSMEMBRANE PROTEIN YDBS"/>
    <property type="match status" value="1"/>
</dbReference>
<feature type="transmembrane region" description="Helical" evidence="2">
    <location>
        <begin position="67"/>
        <end position="84"/>
    </location>
</feature>
<name>A0A9X3S8Q0_9ACTN</name>
<feature type="domain" description="YdbS-like PH" evidence="3">
    <location>
        <begin position="86"/>
        <end position="158"/>
    </location>
</feature>
<feature type="domain" description="YdbS-like PH" evidence="3">
    <location>
        <begin position="420"/>
        <end position="493"/>
    </location>
</feature>
<dbReference type="InterPro" id="IPR014529">
    <property type="entry name" value="UCP026631"/>
</dbReference>
<accession>A0A9X3S8Q0</accession>
<feature type="transmembrane region" description="Helical" evidence="2">
    <location>
        <begin position="31"/>
        <end position="55"/>
    </location>
</feature>
<dbReference type="EMBL" id="JAPDDP010000026">
    <property type="protein sequence ID" value="MDA0181758.1"/>
    <property type="molecule type" value="Genomic_DNA"/>
</dbReference>
<gene>
    <name evidence="4" type="ORF">OJ997_15745</name>
</gene>
<evidence type="ECO:0000259" key="3">
    <source>
        <dbReference type="Pfam" id="PF03703"/>
    </source>
</evidence>
<proteinExistence type="predicted"/>
<comment type="caution">
    <text evidence="4">The sequence shown here is derived from an EMBL/GenBank/DDBJ whole genome shotgun (WGS) entry which is preliminary data.</text>
</comment>
<organism evidence="4 5">
    <name type="scientific">Solirubrobacter phytolaccae</name>
    <dbReference type="NCBI Taxonomy" id="1404360"/>
    <lineage>
        <taxon>Bacteria</taxon>
        <taxon>Bacillati</taxon>
        <taxon>Actinomycetota</taxon>
        <taxon>Thermoleophilia</taxon>
        <taxon>Solirubrobacterales</taxon>
        <taxon>Solirubrobacteraceae</taxon>
        <taxon>Solirubrobacter</taxon>
    </lineage>
</organism>
<keyword evidence="2" id="KW-1133">Transmembrane helix</keyword>
<dbReference type="InterPro" id="IPR005182">
    <property type="entry name" value="YdbS-like_PH"/>
</dbReference>
<evidence type="ECO:0000256" key="1">
    <source>
        <dbReference type="SAM" id="MobiDB-lite"/>
    </source>
</evidence>
<dbReference type="Proteomes" id="UP001147653">
    <property type="component" value="Unassembled WGS sequence"/>
</dbReference>
<protein>
    <submittedName>
        <fullName evidence="4">PH domain-containing protein</fullName>
    </submittedName>
</protein>
<feature type="domain" description="YdbS-like PH" evidence="3">
    <location>
        <begin position="258"/>
        <end position="337"/>
    </location>
</feature>
<feature type="transmembrane region" description="Helical" evidence="2">
    <location>
        <begin position="230"/>
        <end position="262"/>
    </location>
</feature>
<feature type="transmembrane region" description="Helical" evidence="2">
    <location>
        <begin position="189"/>
        <end position="210"/>
    </location>
</feature>
<keyword evidence="5" id="KW-1185">Reference proteome</keyword>
<feature type="compositionally biased region" description="Pro residues" evidence="1">
    <location>
        <begin position="7"/>
        <end position="20"/>
    </location>
</feature>
<evidence type="ECO:0000313" key="5">
    <source>
        <dbReference type="Proteomes" id="UP001147653"/>
    </source>
</evidence>